<evidence type="ECO:0000313" key="2">
    <source>
        <dbReference type="EMBL" id="GAL68274.1"/>
    </source>
</evidence>
<evidence type="ECO:0000313" key="3">
    <source>
        <dbReference type="EMBL" id="GAL70245.1"/>
    </source>
</evidence>
<comment type="caution">
    <text evidence="3">The sequence shown here is derived from an EMBL/GenBank/DDBJ whole genome shotgun (WGS) entry which is preliminary data.</text>
</comment>
<accession>A0A090VZQ0</accession>
<evidence type="ECO:0000313" key="4">
    <source>
        <dbReference type="Proteomes" id="UP000029641"/>
    </source>
</evidence>
<gene>
    <name evidence="2" type="ORF">JCM19301_214</name>
    <name evidence="3" type="ORF">JCM19302_2820</name>
</gene>
<dbReference type="AlphaFoldDB" id="A0A090VZQ0"/>
<reference evidence="4 5" key="1">
    <citation type="journal article" date="2014" name="Genome Announc.">
        <title>Draft Genome Sequence of Marine Flavobacterium Jejuia pallidilutea Strain 11shimoA1 and Pigmentation Mutants.</title>
        <authorList>
            <person name="Takatani N."/>
            <person name="Nakanishi M."/>
            <person name="Meirelles P."/>
            <person name="Mino S."/>
            <person name="Suda W."/>
            <person name="Oshima K."/>
            <person name="Hattori M."/>
            <person name="Ohkuma M."/>
            <person name="Hosokawa M."/>
            <person name="Miyashita K."/>
            <person name="Thompson F.L."/>
            <person name="Niwa A."/>
            <person name="Sawabe T."/>
            <person name="Sawabe T."/>
        </authorList>
    </citation>
    <scope>NUCLEOTIDE SEQUENCE [LARGE SCALE GENOMIC DNA]</scope>
    <source>
        <strain evidence="2 4">JCM 19301</strain>
        <strain evidence="3">JCM 19302</strain>
        <strain evidence="5">JCM19302</strain>
    </source>
</reference>
<organism evidence="3 5">
    <name type="scientific">Jejuia pallidilutea</name>
    <dbReference type="NCBI Taxonomy" id="504487"/>
    <lineage>
        <taxon>Bacteria</taxon>
        <taxon>Pseudomonadati</taxon>
        <taxon>Bacteroidota</taxon>
        <taxon>Flavobacteriia</taxon>
        <taxon>Flavobacteriales</taxon>
        <taxon>Flavobacteriaceae</taxon>
        <taxon>Jejuia</taxon>
    </lineage>
</organism>
<dbReference type="EMBL" id="BBNR01000018">
    <property type="protein sequence ID" value="GAL68274.1"/>
    <property type="molecule type" value="Genomic_DNA"/>
</dbReference>
<evidence type="ECO:0000313" key="5">
    <source>
        <dbReference type="Proteomes" id="UP000029646"/>
    </source>
</evidence>
<feature type="chain" id="PRO_5007383013" evidence="1">
    <location>
        <begin position="19"/>
        <end position="38"/>
    </location>
</feature>
<dbReference type="EMBL" id="BBNS01000004">
    <property type="protein sequence ID" value="GAL70245.1"/>
    <property type="molecule type" value="Genomic_DNA"/>
</dbReference>
<evidence type="ECO:0000256" key="1">
    <source>
        <dbReference type="SAM" id="SignalP"/>
    </source>
</evidence>
<sequence length="38" mass="4452">MLKICTLVFCFSFGLVQAQNSAFHFFEVEQDSIKKTFF</sequence>
<feature type="signal peptide" evidence="1">
    <location>
        <begin position="1"/>
        <end position="18"/>
    </location>
</feature>
<keyword evidence="1" id="KW-0732">Signal</keyword>
<dbReference type="Proteomes" id="UP000029646">
    <property type="component" value="Unassembled WGS sequence"/>
</dbReference>
<protein>
    <submittedName>
        <fullName evidence="3">Uncharacterized protein</fullName>
    </submittedName>
</protein>
<proteinExistence type="predicted"/>
<dbReference type="Proteomes" id="UP000029641">
    <property type="component" value="Unassembled WGS sequence"/>
</dbReference>
<name>A0A090VZQ0_9FLAO</name>